<sequence>MTASGSDLVLGIDFEAGHGEASLSDLASALDGHRVWESVPPPATGDYLKDCDPEIYTRPWLEELVGSPDRIVAVLGVCAGAPLAVTLAAGIRRAGLGQPQVIVFDPAPVDGNVLAREFGKALESFAGQITDDEQQQQHAVGTLTADAATATGDDLVPPAVRLEEAFRTIIHGACSRLRVSTALEQQLADRFANYLAYLVACSRASAAAEFAEATVILSSHHDTGPPHGAGHVVRLPSEAGRLLADAAARVSEIIGGRPW</sequence>
<gene>
    <name evidence="1" type="ORF">KGQ19_07750</name>
</gene>
<name>A0ABS5KL45_9ACTN</name>
<dbReference type="Proteomes" id="UP000730482">
    <property type="component" value="Unassembled WGS sequence"/>
</dbReference>
<dbReference type="EMBL" id="JAAFYZ010000017">
    <property type="protein sequence ID" value="MBS2546759.1"/>
    <property type="molecule type" value="Genomic_DNA"/>
</dbReference>
<keyword evidence="2" id="KW-1185">Reference proteome</keyword>
<protein>
    <submittedName>
        <fullName evidence="1">Uncharacterized protein</fullName>
    </submittedName>
</protein>
<comment type="caution">
    <text evidence="1">The sequence shown here is derived from an EMBL/GenBank/DDBJ whole genome shotgun (WGS) entry which is preliminary data.</text>
</comment>
<accession>A0ABS5KL45</accession>
<dbReference type="RefSeq" id="WP_212008402.1">
    <property type="nucleotide sequence ID" value="NZ_JAAFYZ010000017.1"/>
</dbReference>
<proteinExistence type="predicted"/>
<evidence type="ECO:0000313" key="1">
    <source>
        <dbReference type="EMBL" id="MBS2546759.1"/>
    </source>
</evidence>
<organism evidence="1 2">
    <name type="scientific">Catenulispora pinistramenti</name>
    <dbReference type="NCBI Taxonomy" id="2705254"/>
    <lineage>
        <taxon>Bacteria</taxon>
        <taxon>Bacillati</taxon>
        <taxon>Actinomycetota</taxon>
        <taxon>Actinomycetes</taxon>
        <taxon>Catenulisporales</taxon>
        <taxon>Catenulisporaceae</taxon>
        <taxon>Catenulispora</taxon>
    </lineage>
</organism>
<reference evidence="1 2" key="1">
    <citation type="submission" date="2020-02" db="EMBL/GenBank/DDBJ databases">
        <title>Acidophilic actinobacteria isolated from forest soil.</title>
        <authorList>
            <person name="Golinska P."/>
        </authorList>
    </citation>
    <scope>NUCLEOTIDE SEQUENCE [LARGE SCALE GENOMIC DNA]</scope>
    <source>
        <strain evidence="1 2">NL8</strain>
    </source>
</reference>
<evidence type="ECO:0000313" key="2">
    <source>
        <dbReference type="Proteomes" id="UP000730482"/>
    </source>
</evidence>